<dbReference type="PRINTS" id="PR00337">
    <property type="entry name" value="LEUILEVALBP"/>
</dbReference>
<dbReference type="SUPFAM" id="SSF53822">
    <property type="entry name" value="Periplasmic binding protein-like I"/>
    <property type="match status" value="1"/>
</dbReference>
<reference evidence="7" key="1">
    <citation type="submission" date="2010-02" db="EMBL/GenBank/DDBJ databases">
        <title>Complete sequence of Desulfurivibrio alkaliphilus AHT2.</title>
        <authorList>
            <consortium name="US DOE Joint Genome Institute"/>
            <person name="Pitluck S."/>
            <person name="Chertkov O."/>
            <person name="Detter J.C."/>
            <person name="Han C."/>
            <person name="Tapia R."/>
            <person name="Larimer F."/>
            <person name="Land M."/>
            <person name="Hauser L."/>
            <person name="Kyrpides N."/>
            <person name="Mikhailova N."/>
            <person name="Sorokin D.Y."/>
            <person name="Muyzer G."/>
            <person name="Woyke T."/>
        </authorList>
    </citation>
    <scope>NUCLEOTIDE SEQUENCE [LARGE SCALE GENOMIC DNA]</scope>
    <source>
        <strain evidence="7">DSM 19089 / UNIQEM U267 / AHT2</strain>
    </source>
</reference>
<dbReference type="RefSeq" id="WP_013163604.1">
    <property type="nucleotide sequence ID" value="NC_014216.1"/>
</dbReference>
<dbReference type="Proteomes" id="UP000001508">
    <property type="component" value="Chromosome"/>
</dbReference>
<protein>
    <submittedName>
        <fullName evidence="6">Extracellular ligand-binding receptor</fullName>
    </submittedName>
</protein>
<keyword evidence="3" id="KW-0732">Signal</keyword>
<name>D6Z3F1_DESAT</name>
<keyword evidence="4" id="KW-0029">Amino-acid transport</keyword>
<dbReference type="GO" id="GO:0006865">
    <property type="term" value="P:amino acid transport"/>
    <property type="evidence" value="ECO:0007669"/>
    <property type="project" value="UniProtKB-KW"/>
</dbReference>
<dbReference type="Pfam" id="PF13458">
    <property type="entry name" value="Peripla_BP_6"/>
    <property type="match status" value="1"/>
</dbReference>
<dbReference type="OrthoDB" id="9777352at2"/>
<gene>
    <name evidence="6" type="ordered locus">DaAHT2_1381</name>
</gene>
<accession>D6Z3F1</accession>
<dbReference type="InterPro" id="IPR028081">
    <property type="entry name" value="Leu-bd"/>
</dbReference>
<evidence type="ECO:0000256" key="3">
    <source>
        <dbReference type="ARBA" id="ARBA00022729"/>
    </source>
</evidence>
<organism evidence="6 7">
    <name type="scientific">Desulfurivibrio alkaliphilus (strain DSM 19089 / UNIQEM U267 / AHT2)</name>
    <dbReference type="NCBI Taxonomy" id="589865"/>
    <lineage>
        <taxon>Bacteria</taxon>
        <taxon>Pseudomonadati</taxon>
        <taxon>Thermodesulfobacteriota</taxon>
        <taxon>Desulfobulbia</taxon>
        <taxon>Desulfobulbales</taxon>
        <taxon>Desulfobulbaceae</taxon>
        <taxon>Desulfurivibrio</taxon>
    </lineage>
</organism>
<keyword evidence="2" id="KW-0813">Transport</keyword>
<evidence type="ECO:0000256" key="2">
    <source>
        <dbReference type="ARBA" id="ARBA00022448"/>
    </source>
</evidence>
<dbReference type="CDD" id="cd19978">
    <property type="entry name" value="PBP1_ABC_ligand_binding-like"/>
    <property type="match status" value="1"/>
</dbReference>
<sequence length="394" mass="42777">MPRLFFFLCLLLILLPGTGRAGEIVLGMSTALSGPTAELGQAMRDGVELGLERVNQQGGINGQRLRLIALDDGYEPARTAPNMRRLIEEEKVLAIIGNVGTPTAIAALPLVREHRVLYFAPFTGAGVLRHEPPERYVINFRASYGQEIATMIRALVEDAGLAPEEIAFFTQRDGYGDAGFAGGLAALRRHGLTDERQVLHVRYPRNTLAVENALADILLAERTPRAIIMVGAYAPCAKFIRLARQAGLNSLMLNVSFVGGDFLARELGPEIEGVVVTQVVPHPRQRELPLVADFRRDIETYVQDMAPSFPALEGYIAMRLLAVALAEIDGEPSREGLVEALEALGEFDLGLGRKLFLGPKRHQASNQVWPTVLRAGGLEPLDETGIAALVPVAP</sequence>
<dbReference type="InterPro" id="IPR028082">
    <property type="entry name" value="Peripla_BP_I"/>
</dbReference>
<keyword evidence="7" id="KW-1185">Reference proteome</keyword>
<dbReference type="KEGG" id="dak:DaAHT2_1381"/>
<keyword evidence="6" id="KW-0675">Receptor</keyword>
<dbReference type="AlphaFoldDB" id="D6Z3F1"/>
<comment type="similarity">
    <text evidence="1">Belongs to the leucine-binding protein family.</text>
</comment>
<dbReference type="STRING" id="589865.DaAHT2_1381"/>
<feature type="domain" description="Leucine-binding protein" evidence="5">
    <location>
        <begin position="24"/>
        <end position="374"/>
    </location>
</feature>
<evidence type="ECO:0000313" key="6">
    <source>
        <dbReference type="EMBL" id="ADH86076.1"/>
    </source>
</evidence>
<evidence type="ECO:0000313" key="7">
    <source>
        <dbReference type="Proteomes" id="UP000001508"/>
    </source>
</evidence>
<evidence type="ECO:0000259" key="5">
    <source>
        <dbReference type="Pfam" id="PF13458"/>
    </source>
</evidence>
<proteinExistence type="inferred from homology"/>
<dbReference type="PANTHER" id="PTHR47235">
    <property type="entry name" value="BLR6548 PROTEIN"/>
    <property type="match status" value="1"/>
</dbReference>
<evidence type="ECO:0000256" key="1">
    <source>
        <dbReference type="ARBA" id="ARBA00010062"/>
    </source>
</evidence>
<dbReference type="eggNOG" id="COG0683">
    <property type="taxonomic scope" value="Bacteria"/>
</dbReference>
<dbReference type="HOGENOM" id="CLU_027128_7_1_7"/>
<evidence type="ECO:0000256" key="4">
    <source>
        <dbReference type="ARBA" id="ARBA00022970"/>
    </source>
</evidence>
<dbReference type="InParanoid" id="D6Z3F1"/>
<dbReference type="EMBL" id="CP001940">
    <property type="protein sequence ID" value="ADH86076.1"/>
    <property type="molecule type" value="Genomic_DNA"/>
</dbReference>
<dbReference type="Gene3D" id="3.40.50.2300">
    <property type="match status" value="2"/>
</dbReference>
<dbReference type="PANTHER" id="PTHR47235:SF1">
    <property type="entry name" value="BLR6548 PROTEIN"/>
    <property type="match status" value="1"/>
</dbReference>
<dbReference type="InterPro" id="IPR000709">
    <property type="entry name" value="Leu_Ile_Val-bd"/>
</dbReference>